<accession>A0A5D3CVU2</accession>
<organism evidence="3 5">
    <name type="scientific">Cucumis melo var. makuwa</name>
    <name type="common">Oriental melon</name>
    <dbReference type="NCBI Taxonomy" id="1194695"/>
    <lineage>
        <taxon>Eukaryota</taxon>
        <taxon>Viridiplantae</taxon>
        <taxon>Streptophyta</taxon>
        <taxon>Embryophyta</taxon>
        <taxon>Tracheophyta</taxon>
        <taxon>Spermatophyta</taxon>
        <taxon>Magnoliopsida</taxon>
        <taxon>eudicotyledons</taxon>
        <taxon>Gunneridae</taxon>
        <taxon>Pentapetalae</taxon>
        <taxon>rosids</taxon>
        <taxon>fabids</taxon>
        <taxon>Cucurbitales</taxon>
        <taxon>Cucurbitaceae</taxon>
        <taxon>Benincaseae</taxon>
        <taxon>Cucumis</taxon>
    </lineage>
</organism>
<evidence type="ECO:0000313" key="2">
    <source>
        <dbReference type="EMBL" id="KAA0058416.1"/>
    </source>
</evidence>
<feature type="compositionally biased region" description="Basic and acidic residues" evidence="1">
    <location>
        <begin position="62"/>
        <end position="84"/>
    </location>
</feature>
<name>A0A5D3CVU2_CUCMM</name>
<protein>
    <submittedName>
        <fullName evidence="3">Uncharacterized protein</fullName>
    </submittedName>
</protein>
<gene>
    <name evidence="3" type="ORF">E5676_scaffold552G00030</name>
    <name evidence="2" type="ORF">E6C27_scaffold409G001320</name>
</gene>
<dbReference type="Proteomes" id="UP000321393">
    <property type="component" value="Unassembled WGS sequence"/>
</dbReference>
<reference evidence="4 5" key="1">
    <citation type="submission" date="2019-08" db="EMBL/GenBank/DDBJ databases">
        <title>Draft genome sequences of two oriental melons (Cucumis melo L. var makuwa).</title>
        <authorList>
            <person name="Kwon S.-Y."/>
        </authorList>
    </citation>
    <scope>NUCLEOTIDE SEQUENCE [LARGE SCALE GENOMIC DNA]</scope>
    <source>
        <strain evidence="5">cv. Chang Bougi</strain>
        <strain evidence="4">cv. SW 3</strain>
        <tissue evidence="3">Leaf</tissue>
    </source>
</reference>
<evidence type="ECO:0000313" key="5">
    <source>
        <dbReference type="Proteomes" id="UP000321947"/>
    </source>
</evidence>
<evidence type="ECO:0000256" key="1">
    <source>
        <dbReference type="SAM" id="MobiDB-lite"/>
    </source>
</evidence>
<feature type="region of interest" description="Disordered" evidence="1">
    <location>
        <begin position="1"/>
        <end position="160"/>
    </location>
</feature>
<evidence type="ECO:0000313" key="4">
    <source>
        <dbReference type="Proteomes" id="UP000321393"/>
    </source>
</evidence>
<feature type="compositionally biased region" description="Polar residues" evidence="1">
    <location>
        <begin position="125"/>
        <end position="151"/>
    </location>
</feature>
<feature type="compositionally biased region" description="Polar residues" evidence="1">
    <location>
        <begin position="34"/>
        <end position="46"/>
    </location>
</feature>
<proteinExistence type="predicted"/>
<dbReference type="EMBL" id="SSTE01006781">
    <property type="protein sequence ID" value="KAA0058416.1"/>
    <property type="molecule type" value="Genomic_DNA"/>
</dbReference>
<dbReference type="EMBL" id="SSTD01009281">
    <property type="protein sequence ID" value="TYK14526.1"/>
    <property type="molecule type" value="Genomic_DNA"/>
</dbReference>
<sequence length="199" mass="22774">MFEGMPRVRKTYSSRSEGWSVYRHNRSPHYCHLQKQSKVQTPQDQKGWSIRGSRYVNDIEEEGKKEEDDIPLKCKRQGEEEASRSKRPKSSKAEESKKTLSSALSGSPKKKKPTNPLSAIKSKLSKPTNSQAHTKSNKPTTSRVSPQSQKSKPLESKLPFPPIEIMTVPFSPRHENEKNYVLVLFNSTRNSFLRQEETS</sequence>
<dbReference type="AlphaFoldDB" id="A0A5D3CVU2"/>
<evidence type="ECO:0000313" key="3">
    <source>
        <dbReference type="EMBL" id="TYK14526.1"/>
    </source>
</evidence>
<comment type="caution">
    <text evidence="3">The sequence shown here is derived from an EMBL/GenBank/DDBJ whole genome shotgun (WGS) entry which is preliminary data.</text>
</comment>
<dbReference type="Proteomes" id="UP000321947">
    <property type="component" value="Unassembled WGS sequence"/>
</dbReference>